<gene>
    <name evidence="2" type="ORF">A3F54_04870</name>
</gene>
<sequence>MSRIQKHKFFLLGLVAAVLVGAAGLFVVRIQPVFAIMVDETLGASLGLGSASPESIVISIIQWALSLLALIAVIIVLYAGFLYMLSRGDPQKIERAKKILQSGLIGLVIILSAWGIVQYILSRLGDATTGGPGQSCSADPTICSVNGLTCCPSGQCQLSCGSLIPGSSEFGVKKTIPDNGDIAVPLCTLVAAQFTENILPESLKPEESDPDKRNFTLKLVFNHAPEVKAAVEGLDGDACTDNMQCTSANCDTGTSKCKGDTIANTLAFNDQDHRWAVLYPTGRELPQFATFEARITGANSGVQSENLHRLAQDYVWEFSTNDTVDDTPPVVVERQCLGGDNHYADCTEDATICAVATPPNLPGTCEVVDSPYPADGAVDVCRNTALGVVFSEQIDPISVNGLPDVDSFIVSQLNPNTIPVADQPTQFDPTAILLKMSIEASSFGARPLEPFAANTEHFARVFGGRPTCVDAAGVPTGVLCSTGLGCGVDQRCVGAYGAIQDVCGNPLDGNRDEVVNTDEIFTQGSPVDDFISTEDTVPLNDTPWNFTTGDQLQCLPNIDAIDLTAYDGLDSSPYGPDLNDRGGNGDPGFINIIGDYLTPLDYVGFNGGVQVSSDDIQCFDTKYRVAGATQPGDSASLGQCIVWKTASKVIVKIPPGAARKDQVAVTSVGETAVSQKDFDPLSPHIDSVSTPARPGDYITVRGRNFGETEGTVWFRIPGGGNFKHVPPPTGICGDTWGNTQIVVEVPQLPLAIGEIAEVQVETAGVDQKLGTDDQPGPEGDVAVDNKIGNIREMTIAPTNRPSLCRLVPICSNDGDATVSFIGKAFHSASGPVQGKAFFGTQAGTEIGWSDQQVDAKAPNVDFGHYESFIQITDPDVPSEQAVLQSNSLDFAVPCGNVPYVVSDGSCDVAADLFPSTNPRNGAQNICLNIKLAARFSIKMDMATSGPGLRNKDNFKLYDCGVNRPDTKGKIGDCIAADASVGIANVVEDPNFKDDVNKGYDDASVLITLTPPAVGNPLTPNRWYALWISGQLRSDPATCFYLDSGKEVPGTSGMCPDNAAACEAAGDDAFCGGVTMLDSYASIFQTQPEEGVCQVHDLNVQTPNGTKVTDGATSLPYTAQPYGPNCMILDPGDFAGQYLWTDKDPDDIAKITTATDQPQVSVKATAVTRAKDNGRADIQCTLQEQKDSAPFYTDFNFCTLDIDCNECGTGTSKCVHNTCTPVVKEVSPGSGPVTRPVTVRGCYFGTNEDDPGDKVEFGAFKAPLVQQCGDGAWTNSAIIVEVPEGLKVGDKPAITVTNVDPDTAKTFVSNTDIKFLVTNTCTDVEGAEVKTPPEGIPLLCTLDPLEVAFGDEITLTGDRFGAKQEEKDAVFYTSGEAFAKQTTNPSWTSTEVKSTVPAAATSGSVFVSNEQCVSNGLTVRPKCSIDSQCAATSCCGSDGFCAEASVCANTGNTGELCQSLDEDLVACHNLNAPTQGPPGHQCLADDREPLGKPDGTPESDCRFCCVPGDKYNDLVCEANVASCTDTNPTADFRGAYCGCTGDSVCPSPGSNGCGAVPGHGKCCLARPSIIPPSDPENGDTDFCPNGVLEFEFSQEMDVNSFAANFSLVDAASTAVTGTFNTTYDSATKHMKVQFVPAHLLAANKHKATWKGDSDTTNDTTEGAVNSYGIGMSGSYAIEFTPAANVCDLSKVALQTWVPETQEGGNTFTSADTKGKAIVTGYAKNGNVVLPVPGETEWTWRWTIDPNTMVNITDTADPQKKDLSITGKNKSGVSILEAEAVPEDPPVGYAANLSDSKALYVYICEDPWLDELGNPGFADILGTADEAFDLPAYNHVIRYCRDGYSPASDFNRVIIKDAETKQTIMGLRTGVSYSTQSTGSDDLPAGVMREYLFTQTSPDSQQDAIGVRVFENPEHLSPGVWYKHYAPNPVDNFGVIDVATGVTPKGEGYEAVRVGRTAYISATNHFQEDGNPANQQLFTNMYVVSYTQGATGETVSIYNDMLRDWEFNTNVLDPDQKEYLVRDTKRVTQLGGLKRLILDYVADNGKYPSLIAGTFLTGITNSKWPSWRETFGASVGFVPEDPLNVFAPEADCEGDDFDESGTCWKPESKQFLCPNDGSDSAGHASGSSHVYLYSDTSGIPTLYANLQYLNNGLGFAWPDRNVVFNPCLGNGTSECSCFNYDLEVK</sequence>
<proteinExistence type="predicted"/>
<name>A0A1G2B3E5_9BACT</name>
<comment type="caution">
    <text evidence="2">The sequence shown here is derived from an EMBL/GenBank/DDBJ whole genome shotgun (WGS) entry which is preliminary data.</text>
</comment>
<evidence type="ECO:0000313" key="2">
    <source>
        <dbReference type="EMBL" id="OGY83688.1"/>
    </source>
</evidence>
<dbReference type="Gene3D" id="2.60.40.10">
    <property type="entry name" value="Immunoglobulins"/>
    <property type="match status" value="3"/>
</dbReference>
<keyword evidence="1" id="KW-0812">Transmembrane</keyword>
<feature type="transmembrane region" description="Helical" evidence="1">
    <location>
        <begin position="59"/>
        <end position="83"/>
    </location>
</feature>
<dbReference type="STRING" id="1798542.A3F54_04870"/>
<dbReference type="Proteomes" id="UP000176952">
    <property type="component" value="Unassembled WGS sequence"/>
</dbReference>
<reference evidence="2 3" key="1">
    <citation type="journal article" date="2016" name="Nat. Commun.">
        <title>Thousands of microbial genomes shed light on interconnected biogeochemical processes in an aquifer system.</title>
        <authorList>
            <person name="Anantharaman K."/>
            <person name="Brown C.T."/>
            <person name="Hug L.A."/>
            <person name="Sharon I."/>
            <person name="Castelle C.J."/>
            <person name="Probst A.J."/>
            <person name="Thomas B.C."/>
            <person name="Singh A."/>
            <person name="Wilkins M.J."/>
            <person name="Karaoz U."/>
            <person name="Brodie E.L."/>
            <person name="Williams K.H."/>
            <person name="Hubbard S.S."/>
            <person name="Banfield J.F."/>
        </authorList>
    </citation>
    <scope>NUCLEOTIDE SEQUENCE [LARGE SCALE GENOMIC DNA]</scope>
</reference>
<dbReference type="InterPro" id="IPR013783">
    <property type="entry name" value="Ig-like_fold"/>
</dbReference>
<keyword evidence="1" id="KW-1133">Transmembrane helix</keyword>
<dbReference type="Pfam" id="PF18895">
    <property type="entry name" value="T4SS_pilin"/>
    <property type="match status" value="1"/>
</dbReference>
<evidence type="ECO:0000313" key="3">
    <source>
        <dbReference type="Proteomes" id="UP000176952"/>
    </source>
</evidence>
<dbReference type="EMBL" id="MHKD01000019">
    <property type="protein sequence ID" value="OGY83688.1"/>
    <property type="molecule type" value="Genomic_DNA"/>
</dbReference>
<accession>A0A1G2B3E5</accession>
<dbReference type="InterPro" id="IPR043993">
    <property type="entry name" value="T4SS_pilin"/>
</dbReference>
<evidence type="ECO:0000256" key="1">
    <source>
        <dbReference type="SAM" id="Phobius"/>
    </source>
</evidence>
<feature type="transmembrane region" description="Helical" evidence="1">
    <location>
        <begin position="104"/>
        <end position="121"/>
    </location>
</feature>
<organism evidence="2 3">
    <name type="scientific">Candidatus Kerfeldbacteria bacterium RIFCSPHIGHO2_12_FULL_48_17</name>
    <dbReference type="NCBI Taxonomy" id="1798542"/>
    <lineage>
        <taxon>Bacteria</taxon>
        <taxon>Candidatus Kerfeldiibacteriota</taxon>
    </lineage>
</organism>
<protein>
    <recommendedName>
        <fullName evidence="4">IPT/TIG domain-containing protein</fullName>
    </recommendedName>
</protein>
<keyword evidence="1" id="KW-0472">Membrane</keyword>
<evidence type="ECO:0008006" key="4">
    <source>
        <dbReference type="Google" id="ProtNLM"/>
    </source>
</evidence>